<dbReference type="InterPro" id="IPR034079">
    <property type="entry name" value="R3H_KhpB"/>
</dbReference>
<comment type="caution">
    <text evidence="6">Lacks conserved residue(s) required for the propagation of feature annotation.</text>
</comment>
<sequence length="242" mass="26926">MIEATAAGSTVEEATQAALKKLNAKREDAEIEIVIEGRKGFLGFGKRQAVVKAVLKTSDPSPTEEEMVQPEEVFAEAEPLQEEPKPAVKKAMNEKTGEEAHAYLLQVIEQMGVKATVEKIQKGRNLTFLIEGEDIALLIGKRGQTLNSLQYLTQLVANRHSDQYFHVTVDAESYRERREEILVQLANKLASQALASSKELALEPMPSYERKIIHAALARNKKVVTFSAGEEPRRHIVIAPKR</sequence>
<proteinExistence type="inferred from homology"/>
<feature type="domain" description="R3H" evidence="8">
    <location>
        <begin position="176"/>
        <end position="242"/>
    </location>
</feature>
<dbReference type="NCBIfam" id="NF041568">
    <property type="entry name" value="Jag_EloR"/>
    <property type="match status" value="1"/>
</dbReference>
<feature type="coiled-coil region" evidence="7">
    <location>
        <begin position="12"/>
        <end position="39"/>
    </location>
</feature>
<dbReference type="Gene3D" id="3.30.30.80">
    <property type="entry name" value="probable RNA-binding protein from clostridium symbiosum atcc 14940"/>
    <property type="match status" value="1"/>
</dbReference>
<dbReference type="Gene3D" id="3.30.1370.50">
    <property type="entry name" value="R3H-like domain"/>
    <property type="match status" value="1"/>
</dbReference>
<dbReference type="SMART" id="SM01245">
    <property type="entry name" value="Jag_N"/>
    <property type="match status" value="1"/>
</dbReference>
<evidence type="ECO:0000256" key="7">
    <source>
        <dbReference type="SAM" id="Coils"/>
    </source>
</evidence>
<evidence type="ECO:0000313" key="10">
    <source>
        <dbReference type="Proteomes" id="UP000682403"/>
    </source>
</evidence>
<dbReference type="SUPFAM" id="SSF82708">
    <property type="entry name" value="R3H domain"/>
    <property type="match status" value="1"/>
</dbReference>
<accession>A0ABS5LL93</accession>
<comment type="subunit">
    <text evidence="6">Forms a complex with KhpA.</text>
</comment>
<evidence type="ECO:0000256" key="6">
    <source>
        <dbReference type="HAMAP-Rule" id="MF_00867"/>
    </source>
</evidence>
<evidence type="ECO:0000313" key="9">
    <source>
        <dbReference type="EMBL" id="MBS2971104.1"/>
    </source>
</evidence>
<dbReference type="Pfam" id="PF01424">
    <property type="entry name" value="R3H"/>
    <property type="match status" value="1"/>
</dbReference>
<dbReference type="SMART" id="SM00393">
    <property type="entry name" value="R3H"/>
    <property type="match status" value="1"/>
</dbReference>
<gene>
    <name evidence="6" type="primary">khpB</name>
    <name evidence="6" type="synonym">eloR</name>
    <name evidence="9" type="ORF">J9317_20395</name>
</gene>
<dbReference type="InterPro" id="IPR036867">
    <property type="entry name" value="R3H_dom_sf"/>
</dbReference>
<dbReference type="EMBL" id="JAGVRK010000001">
    <property type="protein sequence ID" value="MBS2971104.1"/>
    <property type="molecule type" value="Genomic_DNA"/>
</dbReference>
<keyword evidence="1 6" id="KW-0963">Cytoplasm</keyword>
<dbReference type="InterPro" id="IPR001374">
    <property type="entry name" value="R3H_dom"/>
</dbReference>
<dbReference type="InterPro" id="IPR038008">
    <property type="entry name" value="Jag_KH"/>
</dbReference>
<comment type="caution">
    <text evidence="9">The sequence shown here is derived from an EMBL/GenBank/DDBJ whole genome shotgun (WGS) entry which is preliminary data.</text>
</comment>
<dbReference type="Gene3D" id="3.30.300.20">
    <property type="match status" value="1"/>
</dbReference>
<dbReference type="InterPro" id="IPR015946">
    <property type="entry name" value="KH_dom-like_a/b"/>
</dbReference>
<reference evidence="9 10" key="1">
    <citation type="submission" date="2021-04" db="EMBL/GenBank/DDBJ databases">
        <title>Metabacillus sp. strain KIGAM252 whole genome sequence.</title>
        <authorList>
            <person name="Seo M.-J."/>
            <person name="Cho E.-S."/>
            <person name="Hwang C.Y."/>
            <person name="Yoon D.J."/>
        </authorList>
    </citation>
    <scope>NUCLEOTIDE SEQUENCE [LARGE SCALE GENOMIC DNA]</scope>
    <source>
        <strain evidence="9 10">KIGAM252</strain>
    </source>
</reference>
<dbReference type="PANTHER" id="PTHR35800:SF1">
    <property type="entry name" value="RNA-BINDING PROTEIN KHPB"/>
    <property type="match status" value="1"/>
</dbReference>
<dbReference type="CDD" id="cd02414">
    <property type="entry name" value="KH-II_Jag"/>
    <property type="match status" value="1"/>
</dbReference>
<dbReference type="RefSeq" id="WP_211562001.1">
    <property type="nucleotide sequence ID" value="NZ_JAGVRK010000001.1"/>
</dbReference>
<keyword evidence="2 6" id="KW-0694">RNA-binding</keyword>
<comment type="similarity">
    <text evidence="6">Belongs to the KhpB RNA-binding protein family.</text>
</comment>
<protein>
    <recommendedName>
        <fullName evidence="6">RNA-binding protein KhpB</fullName>
    </recommendedName>
    <alternativeName>
        <fullName evidence="6">RNA-binding protein EloR</fullName>
    </alternativeName>
</protein>
<keyword evidence="7" id="KW-0175">Coiled coil</keyword>
<dbReference type="PROSITE" id="PS51061">
    <property type="entry name" value="R3H"/>
    <property type="match status" value="1"/>
</dbReference>
<keyword evidence="4 6" id="KW-0143">Chaperone</keyword>
<dbReference type="InterPro" id="IPR038247">
    <property type="entry name" value="Jag_N_dom_sf"/>
</dbReference>
<evidence type="ECO:0000259" key="8">
    <source>
        <dbReference type="PROSITE" id="PS51061"/>
    </source>
</evidence>
<keyword evidence="5 6" id="KW-0961">Cell wall biogenesis/degradation</keyword>
<dbReference type="PANTHER" id="PTHR35800">
    <property type="entry name" value="PROTEIN JAG"/>
    <property type="match status" value="1"/>
</dbReference>
<dbReference type="Pfam" id="PF14804">
    <property type="entry name" value="Jag_N"/>
    <property type="match status" value="1"/>
</dbReference>
<evidence type="ECO:0000256" key="5">
    <source>
        <dbReference type="ARBA" id="ARBA00023316"/>
    </source>
</evidence>
<dbReference type="CDD" id="cd02644">
    <property type="entry name" value="R3H_jag"/>
    <property type="match status" value="1"/>
</dbReference>
<organism evidence="9 10">
    <name type="scientific">Metabacillus flavus</name>
    <dbReference type="NCBI Taxonomy" id="2823519"/>
    <lineage>
        <taxon>Bacteria</taxon>
        <taxon>Bacillati</taxon>
        <taxon>Bacillota</taxon>
        <taxon>Bacilli</taxon>
        <taxon>Bacillales</taxon>
        <taxon>Bacillaceae</taxon>
        <taxon>Metabacillus</taxon>
    </lineage>
</organism>
<comment type="subcellular location">
    <subcellularLocation>
        <location evidence="6">Cytoplasm</location>
    </subcellularLocation>
</comment>
<keyword evidence="10" id="KW-1185">Reference proteome</keyword>
<comment type="domain">
    <text evidence="6">Has an N-terminal Jag-N domain and 2 RNA-binding domains (KH and R3H).</text>
</comment>
<evidence type="ECO:0000256" key="2">
    <source>
        <dbReference type="ARBA" id="ARBA00022884"/>
    </source>
</evidence>
<evidence type="ECO:0000256" key="3">
    <source>
        <dbReference type="ARBA" id="ARBA00022960"/>
    </source>
</evidence>
<dbReference type="InterPro" id="IPR039247">
    <property type="entry name" value="KhpB"/>
</dbReference>
<keyword evidence="3 6" id="KW-0133">Cell shape</keyword>
<evidence type="ECO:0000256" key="4">
    <source>
        <dbReference type="ARBA" id="ARBA00023186"/>
    </source>
</evidence>
<dbReference type="Proteomes" id="UP000682403">
    <property type="component" value="Unassembled WGS sequence"/>
</dbReference>
<dbReference type="HAMAP" id="MF_00867">
    <property type="entry name" value="KhpB"/>
    <property type="match status" value="1"/>
</dbReference>
<dbReference type="Pfam" id="PF13083">
    <property type="entry name" value="KH_KhpA-B"/>
    <property type="match status" value="1"/>
</dbReference>
<evidence type="ECO:0000256" key="1">
    <source>
        <dbReference type="ARBA" id="ARBA00022490"/>
    </source>
</evidence>
<name>A0ABS5LL93_9BACI</name>
<comment type="function">
    <text evidence="6">A probable RNA chaperone. Forms a complex with KhpA which binds to cellular RNA and controls its expression. Plays a role in peptidoglycan (PG) homeostasis and cell length regulation.</text>
</comment>
<dbReference type="InterPro" id="IPR032782">
    <property type="entry name" value="KhpB_N"/>
</dbReference>